<accession>A0A1V2H9G4</accession>
<feature type="domain" description="Mannitol dehydrogenase C-terminal" evidence="4">
    <location>
        <begin position="289"/>
        <end position="481"/>
    </location>
</feature>
<dbReference type="InterPro" id="IPR013118">
    <property type="entry name" value="Mannitol_DH_C"/>
</dbReference>
<evidence type="ECO:0000256" key="2">
    <source>
        <dbReference type="ARBA" id="ARBA00023027"/>
    </source>
</evidence>
<dbReference type="SUPFAM" id="SSF51735">
    <property type="entry name" value="NAD(P)-binding Rossmann-fold domains"/>
    <property type="match status" value="1"/>
</dbReference>
<dbReference type="Proteomes" id="UP000188879">
    <property type="component" value="Unassembled WGS sequence"/>
</dbReference>
<dbReference type="PANTHER" id="PTHR43362:SF1">
    <property type="entry name" value="MANNITOL DEHYDROGENASE 2-RELATED"/>
    <property type="match status" value="1"/>
</dbReference>
<dbReference type="RefSeq" id="WP_076955391.1">
    <property type="nucleotide sequence ID" value="NZ_MLCO01000001.1"/>
</dbReference>
<proteinExistence type="predicted"/>
<dbReference type="InterPro" id="IPR023027">
    <property type="entry name" value="Mannitol_DH_CS"/>
</dbReference>
<dbReference type="OrthoDB" id="271711at2"/>
<feature type="domain" description="Mannitol dehydrogenase N-terminal" evidence="3">
    <location>
        <begin position="33"/>
        <end position="280"/>
    </location>
</feature>
<dbReference type="InterPro" id="IPR008927">
    <property type="entry name" value="6-PGluconate_DH-like_C_sf"/>
</dbReference>
<dbReference type="InterPro" id="IPR050988">
    <property type="entry name" value="Mannitol_DH/Oxidoreductase"/>
</dbReference>
<reference evidence="5 6" key="1">
    <citation type="submission" date="2016-10" db="EMBL/GenBank/DDBJ databases">
        <title>Draft Genome sequence of Roseomonas sp. strain M3.</title>
        <authorList>
            <person name="Subhash Y."/>
            <person name="Lee S."/>
        </authorList>
    </citation>
    <scope>NUCLEOTIDE SEQUENCE [LARGE SCALE GENOMIC DNA]</scope>
    <source>
        <strain evidence="5 6">M3</strain>
    </source>
</reference>
<keyword evidence="6" id="KW-1185">Reference proteome</keyword>
<dbReference type="AlphaFoldDB" id="A0A1V2H9G4"/>
<dbReference type="PRINTS" id="PR00084">
    <property type="entry name" value="MTLDHDRGNASE"/>
</dbReference>
<dbReference type="PROSITE" id="PS00974">
    <property type="entry name" value="MANNITOL_DHGENASE"/>
    <property type="match status" value="1"/>
</dbReference>
<dbReference type="GO" id="GO:0016616">
    <property type="term" value="F:oxidoreductase activity, acting on the CH-OH group of donors, NAD or NADP as acceptor"/>
    <property type="evidence" value="ECO:0007669"/>
    <property type="project" value="TreeGrafter"/>
</dbReference>
<gene>
    <name evidence="5" type="ORF">BKE38_00380</name>
</gene>
<dbReference type="InterPro" id="IPR000669">
    <property type="entry name" value="Mannitol_DH"/>
</dbReference>
<comment type="caution">
    <text evidence="5">The sequence shown here is derived from an EMBL/GenBank/DDBJ whole genome shotgun (WGS) entry which is preliminary data.</text>
</comment>
<dbReference type="Gene3D" id="3.40.50.720">
    <property type="entry name" value="NAD(P)-binding Rossmann-like Domain"/>
    <property type="match status" value="1"/>
</dbReference>
<dbReference type="EMBL" id="MLCO01000001">
    <property type="protein sequence ID" value="ONG59164.1"/>
    <property type="molecule type" value="Genomic_DNA"/>
</dbReference>
<dbReference type="InterPro" id="IPR013328">
    <property type="entry name" value="6PGD_dom2"/>
</dbReference>
<dbReference type="Pfam" id="PF08125">
    <property type="entry name" value="Mannitol_dh_C"/>
    <property type="match status" value="1"/>
</dbReference>
<dbReference type="PANTHER" id="PTHR43362">
    <property type="entry name" value="MANNITOL DEHYDROGENASE DSF1-RELATED"/>
    <property type="match status" value="1"/>
</dbReference>
<evidence type="ECO:0000259" key="3">
    <source>
        <dbReference type="Pfam" id="PF01232"/>
    </source>
</evidence>
<dbReference type="SUPFAM" id="SSF48179">
    <property type="entry name" value="6-phosphogluconate dehydrogenase C-terminal domain-like"/>
    <property type="match status" value="1"/>
</dbReference>
<dbReference type="GO" id="GO:0019594">
    <property type="term" value="P:mannitol metabolic process"/>
    <property type="evidence" value="ECO:0007669"/>
    <property type="project" value="InterPro"/>
</dbReference>
<evidence type="ECO:0000313" key="6">
    <source>
        <dbReference type="Proteomes" id="UP000188879"/>
    </source>
</evidence>
<evidence type="ECO:0000256" key="1">
    <source>
        <dbReference type="ARBA" id="ARBA00023002"/>
    </source>
</evidence>
<dbReference type="InterPro" id="IPR036291">
    <property type="entry name" value="NAD(P)-bd_dom_sf"/>
</dbReference>
<dbReference type="InterPro" id="IPR013131">
    <property type="entry name" value="Mannitol_DH_N"/>
</dbReference>
<organism evidence="5 6">
    <name type="scientific">Teichococcus deserti</name>
    <dbReference type="NCBI Taxonomy" id="1817963"/>
    <lineage>
        <taxon>Bacteria</taxon>
        <taxon>Pseudomonadati</taxon>
        <taxon>Pseudomonadota</taxon>
        <taxon>Alphaproteobacteria</taxon>
        <taxon>Acetobacterales</taxon>
        <taxon>Roseomonadaceae</taxon>
        <taxon>Roseomonas</taxon>
    </lineage>
</organism>
<dbReference type="Pfam" id="PF01232">
    <property type="entry name" value="Mannitol_dh"/>
    <property type="match status" value="1"/>
</dbReference>
<protein>
    <submittedName>
        <fullName evidence="5">Mannitol dehydrogenase</fullName>
    </submittedName>
</protein>
<evidence type="ECO:0000259" key="4">
    <source>
        <dbReference type="Pfam" id="PF08125"/>
    </source>
</evidence>
<keyword evidence="1" id="KW-0560">Oxidoreductase</keyword>
<name>A0A1V2H9G4_9PROT</name>
<dbReference type="Gene3D" id="1.10.1040.10">
    <property type="entry name" value="N-(1-d-carboxylethyl)-l-norvaline Dehydrogenase, domain 2"/>
    <property type="match status" value="1"/>
</dbReference>
<sequence length="492" mass="52603">MTLPRLSAALLAAVPPSPKVARPGYDRAALRPAIVHLGLGAFFRAHGVLYTEDVLNLQGGDWGVIGVSLQRPDQRDRLAPQDGLYTTMERGPAGLHARIVGALLGVLVAPEDPAAVLARLADAQTRIVSLTVTEKGYCHDPASGRLRLDHADIAHDLAQPDAPRSAVGFLAHALSRRRAAGIAPFTVLCCDNLPHNGALLAGLVQEFCRVQDGDLADWVAREVRFPSTMVDRIVPALAEADHAAAEAATGFADAAPVGHEPFRQWVVEDRFGPLGRPAWESVGAQLTHDVAPFEHMKLRLLNGAHSALAYLGYLAGHQTIVEAVQDPVLRGYLQRFWAEARPMVPPPPGQDLGDYTDALLERFANPAIRHRTWQIAMDGSQKLPQRLLATARERLAAGLPIPAIALAVAAWARYVGGVDEAGTPIDVRDPMAAELRAALNAAGEDPAARIAALLRLTEVFGQDLPGMPRFVAAVTEAYRALLQDGARAAAAH</sequence>
<keyword evidence="2" id="KW-0520">NAD</keyword>
<evidence type="ECO:0000313" key="5">
    <source>
        <dbReference type="EMBL" id="ONG59164.1"/>
    </source>
</evidence>